<evidence type="ECO:0000256" key="1">
    <source>
        <dbReference type="SAM" id="MobiDB-lite"/>
    </source>
</evidence>
<protein>
    <submittedName>
        <fullName evidence="2">Uncharacterized protein</fullName>
    </submittedName>
</protein>
<gene>
    <name evidence="2" type="ORF">DFR74_102273</name>
</gene>
<proteinExistence type="predicted"/>
<evidence type="ECO:0000313" key="3">
    <source>
        <dbReference type="Proteomes" id="UP000252586"/>
    </source>
</evidence>
<feature type="compositionally biased region" description="Low complexity" evidence="1">
    <location>
        <begin position="171"/>
        <end position="182"/>
    </location>
</feature>
<organism evidence="2 3">
    <name type="scientific">Nocardia puris</name>
    <dbReference type="NCBI Taxonomy" id="208602"/>
    <lineage>
        <taxon>Bacteria</taxon>
        <taxon>Bacillati</taxon>
        <taxon>Actinomycetota</taxon>
        <taxon>Actinomycetes</taxon>
        <taxon>Mycobacteriales</taxon>
        <taxon>Nocardiaceae</taxon>
        <taxon>Nocardia</taxon>
    </lineage>
</organism>
<keyword evidence="3" id="KW-1185">Reference proteome</keyword>
<dbReference type="OrthoDB" id="4515152at2"/>
<reference evidence="2 3" key="1">
    <citation type="submission" date="2018-06" db="EMBL/GenBank/DDBJ databases">
        <title>Genomic Encyclopedia of Type Strains, Phase IV (KMG-IV): sequencing the most valuable type-strain genomes for metagenomic binning, comparative biology and taxonomic classification.</title>
        <authorList>
            <person name="Goeker M."/>
        </authorList>
    </citation>
    <scope>NUCLEOTIDE SEQUENCE [LARGE SCALE GENOMIC DNA]</scope>
    <source>
        <strain evidence="2 3">DSM 44599</strain>
    </source>
</reference>
<feature type="compositionally biased region" description="Low complexity" evidence="1">
    <location>
        <begin position="189"/>
        <end position="221"/>
    </location>
</feature>
<accession>A0A366DUU0</accession>
<dbReference type="RefSeq" id="WP_084537231.1">
    <property type="nucleotide sequence ID" value="NZ_QNRE01000002.1"/>
</dbReference>
<sequence>MTTPGENQPRPSADDWWTNQSNQQHPAPPYPATDPTVLGAQTPVAPADPTVLGQPGGFGAPSQPSLPQAGQPAGNSALDLPGQASSPGQPTAGVPFNAGGPGYGSAPNPVPAQESYGQPPQSGQGPGFPVDGPGAQPGFAAAGQPGFGPGAQPGAGSGFAGYAQPGPPGGPSAYAQPGAPQAGQPPQPAQSGYGPQPGFPPAGQQSFGQPQGPAGQQFAPQGPGGQPPFGPGAPASSGGGGKGWLWAVGAAAVTSAVWAVGVFAFGGSGGNGGASADADLRGYSAVDDLCAETDTSSFTDDGFKKATTDSSGNKYPKSEVRKHAVIDEMGCTIRFEVPGSTEKYEYAAIYTSLTVHKSTDPGPEFTATYETWQQSEYGKDATVDKVSGLGDVAFLITDKPASDDPAADVSLAVRDGWVTYHISWSQYVTDSSRSAKVPSATEVAEMLKETAKQTMANVRG</sequence>
<evidence type="ECO:0000313" key="2">
    <source>
        <dbReference type="EMBL" id="RBO93853.1"/>
    </source>
</evidence>
<dbReference type="EMBL" id="QNRE01000002">
    <property type="protein sequence ID" value="RBO93853.1"/>
    <property type="molecule type" value="Genomic_DNA"/>
</dbReference>
<feature type="compositionally biased region" description="Polar residues" evidence="1">
    <location>
        <begin position="1"/>
        <end position="10"/>
    </location>
</feature>
<dbReference type="AlphaFoldDB" id="A0A366DUU0"/>
<comment type="caution">
    <text evidence="2">The sequence shown here is derived from an EMBL/GenBank/DDBJ whole genome shotgun (WGS) entry which is preliminary data.</text>
</comment>
<name>A0A366DUU0_9NOCA</name>
<feature type="region of interest" description="Disordered" evidence="1">
    <location>
        <begin position="1"/>
        <end position="239"/>
    </location>
</feature>
<feature type="compositionally biased region" description="Gly residues" evidence="1">
    <location>
        <begin position="145"/>
        <end position="159"/>
    </location>
</feature>
<dbReference type="Proteomes" id="UP000252586">
    <property type="component" value="Unassembled WGS sequence"/>
</dbReference>
<feature type="compositionally biased region" description="Low complexity" evidence="1">
    <location>
        <begin position="117"/>
        <end position="144"/>
    </location>
</feature>
<dbReference type="STRING" id="1210090.GCA_001613185_00352"/>